<evidence type="ECO:0000256" key="3">
    <source>
        <dbReference type="RuleBase" id="RU367127"/>
    </source>
</evidence>
<dbReference type="PANTHER" id="PTHR31602:SF46">
    <property type="entry name" value="GROWTH-REGULATING FACTOR 6"/>
    <property type="match status" value="1"/>
</dbReference>
<gene>
    <name evidence="5" type="ORF">LVIROSA_LOCUS53</name>
</gene>
<keyword evidence="3" id="KW-0805">Transcription regulation</keyword>
<evidence type="ECO:0000256" key="1">
    <source>
        <dbReference type="ARBA" id="ARBA00023242"/>
    </source>
</evidence>
<accession>A0AAU9LC42</accession>
<dbReference type="InterPro" id="IPR031137">
    <property type="entry name" value="GRF"/>
</dbReference>
<dbReference type="Proteomes" id="UP001157418">
    <property type="component" value="Unassembled WGS sequence"/>
</dbReference>
<dbReference type="Pfam" id="PF08879">
    <property type="entry name" value="WRC"/>
    <property type="match status" value="1"/>
</dbReference>
<evidence type="ECO:0000313" key="6">
    <source>
        <dbReference type="Proteomes" id="UP001157418"/>
    </source>
</evidence>
<dbReference type="InterPro" id="IPR014977">
    <property type="entry name" value="WRC_dom"/>
</dbReference>
<name>A0AAU9LC42_9ASTR</name>
<dbReference type="GO" id="GO:0006351">
    <property type="term" value="P:DNA-templated transcription"/>
    <property type="evidence" value="ECO:0007669"/>
    <property type="project" value="UniProtKB-UniRule"/>
</dbReference>
<evidence type="ECO:0000256" key="2">
    <source>
        <dbReference type="PROSITE-ProRule" id="PRU01002"/>
    </source>
</evidence>
<keyword evidence="3" id="KW-0804">Transcription</keyword>
<dbReference type="GO" id="GO:0005634">
    <property type="term" value="C:nucleus"/>
    <property type="evidence" value="ECO:0007669"/>
    <property type="project" value="UniProtKB-SubCell"/>
</dbReference>
<organism evidence="5 6">
    <name type="scientific">Lactuca virosa</name>
    <dbReference type="NCBI Taxonomy" id="75947"/>
    <lineage>
        <taxon>Eukaryota</taxon>
        <taxon>Viridiplantae</taxon>
        <taxon>Streptophyta</taxon>
        <taxon>Embryophyta</taxon>
        <taxon>Tracheophyta</taxon>
        <taxon>Spermatophyta</taxon>
        <taxon>Magnoliopsida</taxon>
        <taxon>eudicotyledons</taxon>
        <taxon>Gunneridae</taxon>
        <taxon>Pentapetalae</taxon>
        <taxon>asterids</taxon>
        <taxon>campanulids</taxon>
        <taxon>Asterales</taxon>
        <taxon>Asteraceae</taxon>
        <taxon>Cichorioideae</taxon>
        <taxon>Cichorieae</taxon>
        <taxon>Lactucinae</taxon>
        <taxon>Lactuca</taxon>
    </lineage>
</organism>
<dbReference type="PROSITE" id="PS51667">
    <property type="entry name" value="WRC"/>
    <property type="match status" value="1"/>
</dbReference>
<keyword evidence="6" id="KW-1185">Reference proteome</keyword>
<comment type="subcellular location">
    <subcellularLocation>
        <location evidence="3">Nucleus</location>
    </subcellularLocation>
</comment>
<protein>
    <recommendedName>
        <fullName evidence="3">Growth-regulating factor</fullName>
    </recommendedName>
</protein>
<dbReference type="PANTHER" id="PTHR31602">
    <property type="entry name" value="GROWTH-REGULATING FACTOR 5"/>
    <property type="match status" value="1"/>
</dbReference>
<feature type="domain" description="WRC" evidence="4">
    <location>
        <begin position="62"/>
        <end position="106"/>
    </location>
</feature>
<comment type="domain">
    <text evidence="3">The QLQ domain and WRC domain may be involved in protein-protein interaction and DNA-binding, respectively.</text>
</comment>
<proteinExistence type="inferred from homology"/>
<comment type="caution">
    <text evidence="5">The sequence shown here is derived from an EMBL/GenBank/DDBJ whole genome shotgun (WGS) entry which is preliminary data.</text>
</comment>
<evidence type="ECO:0000259" key="4">
    <source>
        <dbReference type="PROSITE" id="PS51667"/>
    </source>
</evidence>
<dbReference type="GO" id="GO:0005524">
    <property type="term" value="F:ATP binding"/>
    <property type="evidence" value="ECO:0007669"/>
    <property type="project" value="UniProtKB-UniRule"/>
</dbReference>
<comment type="caution">
    <text evidence="2">Lacks conserved residue(s) required for the propagation of feature annotation.</text>
</comment>
<keyword evidence="1 3" id="KW-0539">Nucleus</keyword>
<comment type="function">
    <text evidence="3">Transcription activator.</text>
</comment>
<dbReference type="AlphaFoldDB" id="A0AAU9LC42"/>
<reference evidence="5 6" key="1">
    <citation type="submission" date="2022-01" db="EMBL/GenBank/DDBJ databases">
        <authorList>
            <person name="Xiong W."/>
            <person name="Schranz E."/>
        </authorList>
    </citation>
    <scope>NUCLEOTIDE SEQUENCE [LARGE SCALE GENOMIC DNA]</scope>
</reference>
<sequence>MRQETAEEGEEIRSILKVIASTAKFCHDWEKLRSMLSLHLKHVWGVGVVRNCFHMGFGRKVDPEPGRCRRTNGKKWRCYKEAYLNSKYCERHIHRGRNRSRKHVEVNSTPNTTPL</sequence>
<dbReference type="EMBL" id="CAKMRJ010000001">
    <property type="protein sequence ID" value="CAH1412000.1"/>
    <property type="molecule type" value="Genomic_DNA"/>
</dbReference>
<keyword evidence="3" id="KW-0010">Activator</keyword>
<comment type="similarity">
    <text evidence="3">Belongs to the GRF family.</text>
</comment>
<dbReference type="GO" id="GO:0032502">
    <property type="term" value="P:developmental process"/>
    <property type="evidence" value="ECO:0007669"/>
    <property type="project" value="InterPro"/>
</dbReference>
<evidence type="ECO:0000313" key="5">
    <source>
        <dbReference type="EMBL" id="CAH1412000.1"/>
    </source>
</evidence>